<proteinExistence type="predicted"/>
<evidence type="ECO:0000256" key="1">
    <source>
        <dbReference type="SAM" id="Phobius"/>
    </source>
</evidence>
<dbReference type="RefSeq" id="WP_188782503.1">
    <property type="nucleotide sequence ID" value="NZ_BMNI01000001.1"/>
</dbReference>
<name>A0ABQ2N8K0_9ACTN</name>
<keyword evidence="1" id="KW-0812">Transmembrane</keyword>
<organism evidence="2 3">
    <name type="scientific">Nocardioides phosphati</name>
    <dbReference type="NCBI Taxonomy" id="1867775"/>
    <lineage>
        <taxon>Bacteria</taxon>
        <taxon>Bacillati</taxon>
        <taxon>Actinomycetota</taxon>
        <taxon>Actinomycetes</taxon>
        <taxon>Propionibacteriales</taxon>
        <taxon>Nocardioidaceae</taxon>
        <taxon>Nocardioides</taxon>
    </lineage>
</organism>
<evidence type="ECO:0008006" key="4">
    <source>
        <dbReference type="Google" id="ProtNLM"/>
    </source>
</evidence>
<comment type="caution">
    <text evidence="2">The sequence shown here is derived from an EMBL/GenBank/DDBJ whole genome shotgun (WGS) entry which is preliminary data.</text>
</comment>
<feature type="transmembrane region" description="Helical" evidence="1">
    <location>
        <begin position="99"/>
        <end position="120"/>
    </location>
</feature>
<feature type="transmembrane region" description="Helical" evidence="1">
    <location>
        <begin position="44"/>
        <end position="65"/>
    </location>
</feature>
<dbReference type="Proteomes" id="UP000655410">
    <property type="component" value="Unassembled WGS sequence"/>
</dbReference>
<keyword evidence="3" id="KW-1185">Reference proteome</keyword>
<gene>
    <name evidence="2" type="ORF">GCM10011584_06290</name>
</gene>
<evidence type="ECO:0000313" key="2">
    <source>
        <dbReference type="EMBL" id="GGO85707.1"/>
    </source>
</evidence>
<feature type="transmembrane region" description="Helical" evidence="1">
    <location>
        <begin position="77"/>
        <end position="93"/>
    </location>
</feature>
<reference evidence="3" key="1">
    <citation type="journal article" date="2019" name="Int. J. Syst. Evol. Microbiol.">
        <title>The Global Catalogue of Microorganisms (GCM) 10K type strain sequencing project: providing services to taxonomists for standard genome sequencing and annotation.</title>
        <authorList>
            <consortium name="The Broad Institute Genomics Platform"/>
            <consortium name="The Broad Institute Genome Sequencing Center for Infectious Disease"/>
            <person name="Wu L."/>
            <person name="Ma J."/>
        </authorList>
    </citation>
    <scope>NUCLEOTIDE SEQUENCE [LARGE SCALE GENOMIC DNA]</scope>
    <source>
        <strain evidence="3">CGMCC 4.7371</strain>
    </source>
</reference>
<protein>
    <recommendedName>
        <fullName evidence="4">DUF2568 domain-containing protein</fullName>
    </recommendedName>
</protein>
<accession>A0ABQ2N8K0</accession>
<keyword evidence="1" id="KW-1133">Transmembrane helix</keyword>
<sequence>MLNPTETTAPRPLVVASVATLVEALCFGVLAVVQAIAFSSERSAMNWTTIAFFVLWGLMLAWCGLSLLRSRSWARSPIVMAQLVQLGVAWSFVKGDPAQWEAATAWTIAAIAVVVLIGVFHPRSIEHLAASDS</sequence>
<keyword evidence="1" id="KW-0472">Membrane</keyword>
<dbReference type="EMBL" id="BMNI01000001">
    <property type="protein sequence ID" value="GGO85707.1"/>
    <property type="molecule type" value="Genomic_DNA"/>
</dbReference>
<evidence type="ECO:0000313" key="3">
    <source>
        <dbReference type="Proteomes" id="UP000655410"/>
    </source>
</evidence>
<feature type="transmembrane region" description="Helical" evidence="1">
    <location>
        <begin position="12"/>
        <end position="38"/>
    </location>
</feature>